<organism evidence="1 2">
    <name type="scientific">Diaphorobacter aerolatus</name>
    <dbReference type="NCBI Taxonomy" id="1288495"/>
    <lineage>
        <taxon>Bacteria</taxon>
        <taxon>Pseudomonadati</taxon>
        <taxon>Pseudomonadota</taxon>
        <taxon>Betaproteobacteria</taxon>
        <taxon>Burkholderiales</taxon>
        <taxon>Comamonadaceae</taxon>
        <taxon>Diaphorobacter</taxon>
    </lineage>
</organism>
<dbReference type="Proteomes" id="UP000516028">
    <property type="component" value="Chromosome"/>
</dbReference>
<dbReference type="RefSeq" id="WP_187725568.1">
    <property type="nucleotide sequence ID" value="NZ_CP060783.1"/>
</dbReference>
<dbReference type="AlphaFoldDB" id="A0A7H0GP12"/>
<proteinExistence type="predicted"/>
<gene>
    <name evidence="1" type="ORF">H9K75_09365</name>
</gene>
<evidence type="ECO:0000313" key="1">
    <source>
        <dbReference type="EMBL" id="QNP50028.1"/>
    </source>
</evidence>
<dbReference type="KEGG" id="daer:H9K75_09365"/>
<dbReference type="EMBL" id="CP060783">
    <property type="protein sequence ID" value="QNP50028.1"/>
    <property type="molecule type" value="Genomic_DNA"/>
</dbReference>
<protein>
    <submittedName>
        <fullName evidence="1">Uncharacterized protein</fullName>
    </submittedName>
</protein>
<sequence length="45" mass="5069">MNDAQTKTMDRPRRACAKQRVEMTIWKACAMNAERRNALNGSGAD</sequence>
<name>A0A7H0GP12_9BURK</name>
<evidence type="ECO:0000313" key="2">
    <source>
        <dbReference type="Proteomes" id="UP000516028"/>
    </source>
</evidence>
<keyword evidence="2" id="KW-1185">Reference proteome</keyword>
<accession>A0A7H0GP12</accession>
<reference evidence="1 2" key="1">
    <citation type="submission" date="2020-08" db="EMBL/GenBank/DDBJ databases">
        <title>Genome sequence of Diaphorobacter aerolatus KACC 16536T.</title>
        <authorList>
            <person name="Hyun D.-W."/>
            <person name="Bae J.-W."/>
        </authorList>
    </citation>
    <scope>NUCLEOTIDE SEQUENCE [LARGE SCALE GENOMIC DNA]</scope>
    <source>
        <strain evidence="1 2">KACC 16536</strain>
    </source>
</reference>